<gene>
    <name evidence="2" type="ORF">N1028_07730</name>
</gene>
<dbReference type="RefSeq" id="WP_259526360.1">
    <property type="nucleotide sequence ID" value="NZ_JANLCK010000003.1"/>
</dbReference>
<sequence>MVMGFALMALCVFLYIGMWRTGLAFRKDTGFLVLGILFPYVWAFILGGRTAGYEPQLLAWHRQPPPRAGYGSYLPNAANAF</sequence>
<keyword evidence="1" id="KW-0812">Transmembrane</keyword>
<comment type="caution">
    <text evidence="2">The sequence shown here is derived from an EMBL/GenBank/DDBJ whole genome shotgun (WGS) entry which is preliminary data.</text>
</comment>
<dbReference type="AlphaFoldDB" id="A0AA41XHD2"/>
<name>A0AA41XHD2_9MICO</name>
<evidence type="ECO:0000313" key="2">
    <source>
        <dbReference type="EMBL" id="MCS5725785.1"/>
    </source>
</evidence>
<organism evidence="2 3">
    <name type="scientific">Herbiconiux oxytropis</name>
    <dbReference type="NCBI Taxonomy" id="2970915"/>
    <lineage>
        <taxon>Bacteria</taxon>
        <taxon>Bacillati</taxon>
        <taxon>Actinomycetota</taxon>
        <taxon>Actinomycetes</taxon>
        <taxon>Micrococcales</taxon>
        <taxon>Microbacteriaceae</taxon>
        <taxon>Herbiconiux</taxon>
    </lineage>
</organism>
<accession>A0AA41XHD2</accession>
<protein>
    <submittedName>
        <fullName evidence="2">Uncharacterized protein</fullName>
    </submittedName>
</protein>
<dbReference type="EMBL" id="JANLCK010000003">
    <property type="protein sequence ID" value="MCS5725785.1"/>
    <property type="molecule type" value="Genomic_DNA"/>
</dbReference>
<dbReference type="Proteomes" id="UP001165587">
    <property type="component" value="Unassembled WGS sequence"/>
</dbReference>
<proteinExistence type="predicted"/>
<reference evidence="2" key="1">
    <citation type="submission" date="2022-08" db="EMBL/GenBank/DDBJ databases">
        <authorList>
            <person name="Deng Y."/>
            <person name="Han X.-F."/>
            <person name="Zhang Y.-Q."/>
        </authorList>
    </citation>
    <scope>NUCLEOTIDE SEQUENCE</scope>
    <source>
        <strain evidence="2">CPCC 203407</strain>
    </source>
</reference>
<keyword evidence="1" id="KW-0472">Membrane</keyword>
<feature type="transmembrane region" description="Helical" evidence="1">
    <location>
        <begin position="34"/>
        <end position="52"/>
    </location>
</feature>
<evidence type="ECO:0000313" key="3">
    <source>
        <dbReference type="Proteomes" id="UP001165587"/>
    </source>
</evidence>
<evidence type="ECO:0000256" key="1">
    <source>
        <dbReference type="SAM" id="Phobius"/>
    </source>
</evidence>
<keyword evidence="1" id="KW-1133">Transmembrane helix</keyword>
<keyword evidence="3" id="KW-1185">Reference proteome</keyword>